<name>A0A645GTN5_9ZZZZ</name>
<dbReference type="AlphaFoldDB" id="A0A645GTN5"/>
<proteinExistence type="predicted"/>
<evidence type="ECO:0000256" key="1">
    <source>
        <dbReference type="SAM" id="MobiDB-lite"/>
    </source>
</evidence>
<feature type="region of interest" description="Disordered" evidence="1">
    <location>
        <begin position="99"/>
        <end position="124"/>
    </location>
</feature>
<reference evidence="2" key="1">
    <citation type="submission" date="2019-08" db="EMBL/GenBank/DDBJ databases">
        <authorList>
            <person name="Kucharzyk K."/>
            <person name="Murdoch R.W."/>
            <person name="Higgins S."/>
            <person name="Loffler F."/>
        </authorList>
    </citation>
    <scope>NUCLEOTIDE SEQUENCE</scope>
</reference>
<dbReference type="EMBL" id="VSSQ01080337">
    <property type="protein sequence ID" value="MPN29576.1"/>
    <property type="molecule type" value="Genomic_DNA"/>
</dbReference>
<feature type="compositionally biased region" description="Polar residues" evidence="1">
    <location>
        <begin position="99"/>
        <end position="110"/>
    </location>
</feature>
<evidence type="ECO:0000313" key="2">
    <source>
        <dbReference type="EMBL" id="MPN29576.1"/>
    </source>
</evidence>
<comment type="caution">
    <text evidence="2">The sequence shown here is derived from an EMBL/GenBank/DDBJ whole genome shotgun (WGS) entry which is preliminary data.</text>
</comment>
<sequence length="124" mass="13335">MVRGVGCCNDETIAALVQHGDPVGLADFGVQRILGQAQRVQRVHVDQGRAEHGRDRVRQIGGRDGARADQLGDERSARGLRLPDQVFCSLLVELASGHQGSRQSWQNNGSHAFGGDINSGHVCN</sequence>
<protein>
    <submittedName>
        <fullName evidence="2">Uncharacterized protein</fullName>
    </submittedName>
</protein>
<organism evidence="2">
    <name type="scientific">bioreactor metagenome</name>
    <dbReference type="NCBI Taxonomy" id="1076179"/>
    <lineage>
        <taxon>unclassified sequences</taxon>
        <taxon>metagenomes</taxon>
        <taxon>ecological metagenomes</taxon>
    </lineage>
</organism>
<gene>
    <name evidence="2" type="ORF">SDC9_177029</name>
</gene>
<accession>A0A645GTN5</accession>